<dbReference type="EMBL" id="LUGG01000009">
    <property type="protein sequence ID" value="OBZ72042.1"/>
    <property type="molecule type" value="Genomic_DNA"/>
</dbReference>
<protein>
    <submittedName>
        <fullName evidence="1">Uncharacterized protein</fullName>
    </submittedName>
</protein>
<dbReference type="Proteomes" id="UP000092993">
    <property type="component" value="Unassembled WGS sequence"/>
</dbReference>
<gene>
    <name evidence="1" type="ORF">A0H81_07552</name>
</gene>
<dbReference type="AlphaFoldDB" id="A0A1C7M5D6"/>
<keyword evidence="2" id="KW-1185">Reference proteome</keyword>
<accession>A0A1C7M5D6</accession>
<reference evidence="1 2" key="1">
    <citation type="submission" date="2016-03" db="EMBL/GenBank/DDBJ databases">
        <title>Whole genome sequencing of Grifola frondosa 9006-11.</title>
        <authorList>
            <person name="Min B."/>
            <person name="Park H."/>
            <person name="Kim J.-G."/>
            <person name="Cho H."/>
            <person name="Oh Y.-L."/>
            <person name="Kong W.-S."/>
            <person name="Choi I.-G."/>
        </authorList>
    </citation>
    <scope>NUCLEOTIDE SEQUENCE [LARGE SCALE GENOMIC DNA]</scope>
    <source>
        <strain evidence="1 2">9006-11</strain>
    </source>
</reference>
<proteinExistence type="predicted"/>
<evidence type="ECO:0000313" key="1">
    <source>
        <dbReference type="EMBL" id="OBZ72042.1"/>
    </source>
</evidence>
<evidence type="ECO:0000313" key="2">
    <source>
        <dbReference type="Proteomes" id="UP000092993"/>
    </source>
</evidence>
<organism evidence="1 2">
    <name type="scientific">Grifola frondosa</name>
    <name type="common">Maitake</name>
    <name type="synonym">Polyporus frondosus</name>
    <dbReference type="NCBI Taxonomy" id="5627"/>
    <lineage>
        <taxon>Eukaryota</taxon>
        <taxon>Fungi</taxon>
        <taxon>Dikarya</taxon>
        <taxon>Basidiomycota</taxon>
        <taxon>Agaricomycotina</taxon>
        <taxon>Agaricomycetes</taxon>
        <taxon>Polyporales</taxon>
        <taxon>Grifolaceae</taxon>
        <taxon>Grifola</taxon>
    </lineage>
</organism>
<sequence length="126" mass="13948">MHPASSVTSNLNRIISGSYVVCGCINIGFLWTRKHADFGLPGHGYMERETCITRNCTFLLCRTDGAAHIFNDVVCTSHLQTIKALAVPSLAYARWSWGVRIAQLRAITASGVFYLPFLDPQVFKAI</sequence>
<comment type="caution">
    <text evidence="1">The sequence shown here is derived from an EMBL/GenBank/DDBJ whole genome shotgun (WGS) entry which is preliminary data.</text>
</comment>
<name>A0A1C7M5D6_GRIFR</name>